<dbReference type="EMBL" id="JAMBOL010000018">
    <property type="protein sequence ID" value="MCM3715611.1"/>
    <property type="molecule type" value="Genomic_DNA"/>
</dbReference>
<feature type="domain" description="M23ase beta-sheet core" evidence="1">
    <location>
        <begin position="206"/>
        <end position="296"/>
    </location>
</feature>
<dbReference type="PANTHER" id="PTHR21666">
    <property type="entry name" value="PEPTIDASE-RELATED"/>
    <property type="match status" value="1"/>
</dbReference>
<dbReference type="CDD" id="cd12797">
    <property type="entry name" value="M23_peptidase"/>
    <property type="match status" value="1"/>
</dbReference>
<accession>A0A9X2IQ80</accession>
<dbReference type="Gene3D" id="2.70.70.10">
    <property type="entry name" value="Glucose Permease (Domain IIA)"/>
    <property type="match status" value="1"/>
</dbReference>
<proteinExistence type="predicted"/>
<comment type="caution">
    <text evidence="2">The sequence shown here is derived from an EMBL/GenBank/DDBJ whole genome shotgun (WGS) entry which is preliminary data.</text>
</comment>
<reference evidence="2" key="1">
    <citation type="submission" date="2022-05" db="EMBL/GenBank/DDBJ databases">
        <title>Comparative Genomics of Spacecraft Associated Microbes.</title>
        <authorList>
            <person name="Tran M.T."/>
            <person name="Wright A."/>
            <person name="Seuylemezian A."/>
            <person name="Eisen J."/>
            <person name="Coil D."/>
        </authorList>
    </citation>
    <scope>NUCLEOTIDE SEQUENCE</scope>
    <source>
        <strain evidence="2">214.1.1</strain>
    </source>
</reference>
<dbReference type="AlphaFoldDB" id="A0A9X2IQ80"/>
<evidence type="ECO:0000313" key="2">
    <source>
        <dbReference type="EMBL" id="MCM3715611.1"/>
    </source>
</evidence>
<sequence>MNRYLTVTTSLMLAGLLVACGGEEEGSPQPIEEEPVEDQAEAVAPEQFAERYLAGEFERLHSQTSAEFQAQVPLQEFVQLGETFIEGVEEFQLVSEIPVMGYEEYQWISDNGDKGIRAYFAEDWTIEGLQVMPLSSHPETDEQYTEGTYRMPITGSWLTFWGGTNQLVNYHYPVESQRYAYDLVVVENGSTFEGEATNNESYHAFGKEVVAPAAGTVVSVENGIADNTPGIETNEQEPLGNHVIIDHHNGEYSVLAHFQQGSLQVSEGDQVEAGQLLGLCGNSGNSSEPHIHFHVADSAEWEEAASIRITFEDGVEPVRGEEATGFE</sequence>
<dbReference type="GO" id="GO:0004222">
    <property type="term" value="F:metalloendopeptidase activity"/>
    <property type="evidence" value="ECO:0007669"/>
    <property type="project" value="TreeGrafter"/>
</dbReference>
<dbReference type="RefSeq" id="WP_251224345.1">
    <property type="nucleotide sequence ID" value="NZ_JAMBOL010000018.1"/>
</dbReference>
<dbReference type="PROSITE" id="PS51257">
    <property type="entry name" value="PROKAR_LIPOPROTEIN"/>
    <property type="match status" value="1"/>
</dbReference>
<keyword evidence="3" id="KW-1185">Reference proteome</keyword>
<evidence type="ECO:0000313" key="3">
    <source>
        <dbReference type="Proteomes" id="UP001139179"/>
    </source>
</evidence>
<dbReference type="InterPro" id="IPR016047">
    <property type="entry name" value="M23ase_b-sheet_dom"/>
</dbReference>
<organism evidence="2 3">
    <name type="scientific">Halalkalibacter oceani</name>
    <dbReference type="NCBI Taxonomy" id="1653776"/>
    <lineage>
        <taxon>Bacteria</taxon>
        <taxon>Bacillati</taxon>
        <taxon>Bacillota</taxon>
        <taxon>Bacilli</taxon>
        <taxon>Bacillales</taxon>
        <taxon>Bacillaceae</taxon>
        <taxon>Halalkalibacter</taxon>
    </lineage>
</organism>
<dbReference type="InterPro" id="IPR011055">
    <property type="entry name" value="Dup_hybrid_motif"/>
</dbReference>
<dbReference type="Pfam" id="PF01551">
    <property type="entry name" value="Peptidase_M23"/>
    <property type="match status" value="1"/>
</dbReference>
<name>A0A9X2IQ80_9BACI</name>
<dbReference type="PANTHER" id="PTHR21666:SF270">
    <property type="entry name" value="MUREIN HYDROLASE ACTIVATOR ENVC"/>
    <property type="match status" value="1"/>
</dbReference>
<dbReference type="SUPFAM" id="SSF51261">
    <property type="entry name" value="Duplicated hybrid motif"/>
    <property type="match status" value="1"/>
</dbReference>
<gene>
    <name evidence="2" type="ORF">M3202_16210</name>
</gene>
<dbReference type="Proteomes" id="UP001139179">
    <property type="component" value="Unassembled WGS sequence"/>
</dbReference>
<protein>
    <submittedName>
        <fullName evidence="2">M23 family metallopeptidase</fullName>
    </submittedName>
</protein>
<evidence type="ECO:0000259" key="1">
    <source>
        <dbReference type="Pfam" id="PF01551"/>
    </source>
</evidence>
<dbReference type="InterPro" id="IPR050570">
    <property type="entry name" value="Cell_wall_metabolism_enzyme"/>
</dbReference>